<evidence type="ECO:0000313" key="2">
    <source>
        <dbReference type="EMBL" id="RBP46061.1"/>
    </source>
</evidence>
<reference evidence="2 3" key="1">
    <citation type="submission" date="2018-06" db="EMBL/GenBank/DDBJ databases">
        <title>Genomic Encyclopedia of Type Strains, Phase IV (KMG-IV): sequencing the most valuable type-strain genomes for metagenomic binning, comparative biology and taxonomic classification.</title>
        <authorList>
            <person name="Goeker M."/>
        </authorList>
    </citation>
    <scope>NUCLEOTIDE SEQUENCE [LARGE SCALE GENOMIC DNA]</scope>
    <source>
        <strain evidence="2 3">DSM 25532</strain>
    </source>
</reference>
<gene>
    <name evidence="2" type="ORF">DES53_102447</name>
</gene>
<sequence>MFEAVSKGPACCSADIEEFESFLHTELPVEYKNFLMQFNGCIPAYNCDSHHTPIDLPGGKTITVHQFYSLSNQCEPIRNLHEETENCIGFLPSTAFPFAHDSFGNVLCLECDSGNVHWILLEERYTLDYMRVFDLGVTFKVFLEGLQAGPYSE</sequence>
<dbReference type="OrthoDB" id="6637351at2"/>
<dbReference type="SUPFAM" id="SSF160631">
    <property type="entry name" value="SMI1/KNR4-like"/>
    <property type="match status" value="1"/>
</dbReference>
<evidence type="ECO:0000259" key="1">
    <source>
        <dbReference type="SMART" id="SM00860"/>
    </source>
</evidence>
<comment type="caution">
    <text evidence="2">The sequence shown here is derived from an EMBL/GenBank/DDBJ whole genome shotgun (WGS) entry which is preliminary data.</text>
</comment>
<dbReference type="Proteomes" id="UP000253426">
    <property type="component" value="Unassembled WGS sequence"/>
</dbReference>
<feature type="domain" description="Knr4/Smi1-like" evidence="1">
    <location>
        <begin position="10"/>
        <end position="145"/>
    </location>
</feature>
<dbReference type="Gene3D" id="3.40.1580.10">
    <property type="entry name" value="SMI1/KNR4-like"/>
    <property type="match status" value="1"/>
</dbReference>
<keyword evidence="3" id="KW-1185">Reference proteome</keyword>
<dbReference type="RefSeq" id="WP_113957605.1">
    <property type="nucleotide sequence ID" value="NZ_QNRR01000002.1"/>
</dbReference>
<organism evidence="2 3">
    <name type="scientific">Roseimicrobium gellanilyticum</name>
    <dbReference type="NCBI Taxonomy" id="748857"/>
    <lineage>
        <taxon>Bacteria</taxon>
        <taxon>Pseudomonadati</taxon>
        <taxon>Verrucomicrobiota</taxon>
        <taxon>Verrucomicrobiia</taxon>
        <taxon>Verrucomicrobiales</taxon>
        <taxon>Verrucomicrobiaceae</taxon>
        <taxon>Roseimicrobium</taxon>
    </lineage>
</organism>
<dbReference type="EMBL" id="QNRR01000002">
    <property type="protein sequence ID" value="RBP46061.1"/>
    <property type="molecule type" value="Genomic_DNA"/>
</dbReference>
<dbReference type="AlphaFoldDB" id="A0A366HQX4"/>
<protein>
    <submittedName>
        <fullName evidence="2">SMI1/KNR4 family protein SUKH-1</fullName>
    </submittedName>
</protein>
<dbReference type="Pfam" id="PF09346">
    <property type="entry name" value="SMI1_KNR4"/>
    <property type="match status" value="1"/>
</dbReference>
<evidence type="ECO:0000313" key="3">
    <source>
        <dbReference type="Proteomes" id="UP000253426"/>
    </source>
</evidence>
<dbReference type="SMART" id="SM00860">
    <property type="entry name" value="SMI1_KNR4"/>
    <property type="match status" value="1"/>
</dbReference>
<name>A0A366HQX4_9BACT</name>
<proteinExistence type="predicted"/>
<accession>A0A366HQX4</accession>
<dbReference type="InterPro" id="IPR018958">
    <property type="entry name" value="Knr4/Smi1-like_dom"/>
</dbReference>
<dbReference type="InterPro" id="IPR037883">
    <property type="entry name" value="Knr4/Smi1-like_sf"/>
</dbReference>